<dbReference type="EMBL" id="JH598294">
    <property type="status" value="NOT_ANNOTATED_CDS"/>
    <property type="molecule type" value="Genomic_DNA"/>
</dbReference>
<name>M4BIJ2_HYAAE</name>
<dbReference type="EnsemblProtists" id="HpaT806218">
    <property type="protein sequence ID" value="HpaP806218"/>
    <property type="gene ID" value="HpaG806218"/>
</dbReference>
<sequence length="90" mass="10100">MVFYGHGKPNMKSVSFNVAIDLKRKMSGEDNYLYTIKKDIGVGPKKRLIATELLTASITIRLDMKKRALDRRVKLTSTLMDHLASGVFVG</sequence>
<reference evidence="2" key="1">
    <citation type="journal article" date="2010" name="Science">
        <title>Signatures of adaptation to obligate biotrophy in the Hyaloperonospora arabidopsidis genome.</title>
        <authorList>
            <person name="Baxter L."/>
            <person name="Tripathy S."/>
            <person name="Ishaque N."/>
            <person name="Boot N."/>
            <person name="Cabral A."/>
            <person name="Kemen E."/>
            <person name="Thines M."/>
            <person name="Ah-Fong A."/>
            <person name="Anderson R."/>
            <person name="Badejoko W."/>
            <person name="Bittner-Eddy P."/>
            <person name="Boore J.L."/>
            <person name="Chibucos M.C."/>
            <person name="Coates M."/>
            <person name="Dehal P."/>
            <person name="Delehaunty K."/>
            <person name="Dong S."/>
            <person name="Downton P."/>
            <person name="Dumas B."/>
            <person name="Fabro G."/>
            <person name="Fronick C."/>
            <person name="Fuerstenberg S.I."/>
            <person name="Fulton L."/>
            <person name="Gaulin E."/>
            <person name="Govers F."/>
            <person name="Hughes L."/>
            <person name="Humphray S."/>
            <person name="Jiang R.H."/>
            <person name="Judelson H."/>
            <person name="Kamoun S."/>
            <person name="Kyung K."/>
            <person name="Meijer H."/>
            <person name="Minx P."/>
            <person name="Morris P."/>
            <person name="Nelson J."/>
            <person name="Phuntumart V."/>
            <person name="Qutob D."/>
            <person name="Rehmany A."/>
            <person name="Rougon-Cardoso A."/>
            <person name="Ryden P."/>
            <person name="Torto-Alalibo T."/>
            <person name="Studholme D."/>
            <person name="Wang Y."/>
            <person name="Win J."/>
            <person name="Wood J."/>
            <person name="Clifton S.W."/>
            <person name="Rogers J."/>
            <person name="Van den Ackerveken G."/>
            <person name="Jones J.D."/>
            <person name="McDowell J.M."/>
            <person name="Beynon J."/>
            <person name="Tyler B.M."/>
        </authorList>
    </citation>
    <scope>NUCLEOTIDE SEQUENCE [LARGE SCALE GENOMIC DNA]</scope>
    <source>
        <strain evidence="2">Emoy2</strain>
    </source>
</reference>
<protein>
    <submittedName>
        <fullName evidence="1">Uncharacterized protein</fullName>
    </submittedName>
</protein>
<dbReference type="VEuPathDB" id="FungiDB:HpaG806218"/>
<dbReference type="HOGENOM" id="CLU_2445491_0_0_1"/>
<organism evidence="1 2">
    <name type="scientific">Hyaloperonospora arabidopsidis (strain Emoy2)</name>
    <name type="common">Downy mildew agent</name>
    <name type="synonym">Peronospora arabidopsidis</name>
    <dbReference type="NCBI Taxonomy" id="559515"/>
    <lineage>
        <taxon>Eukaryota</taxon>
        <taxon>Sar</taxon>
        <taxon>Stramenopiles</taxon>
        <taxon>Oomycota</taxon>
        <taxon>Peronosporomycetes</taxon>
        <taxon>Peronosporales</taxon>
        <taxon>Peronosporaceae</taxon>
        <taxon>Hyaloperonospora</taxon>
    </lineage>
</organism>
<accession>M4BIJ2</accession>
<reference evidence="1" key="2">
    <citation type="submission" date="2015-06" db="UniProtKB">
        <authorList>
            <consortium name="EnsemblProtists"/>
        </authorList>
    </citation>
    <scope>IDENTIFICATION</scope>
    <source>
        <strain evidence="1">Emoy2</strain>
    </source>
</reference>
<proteinExistence type="predicted"/>
<keyword evidence="2" id="KW-1185">Reference proteome</keyword>
<dbReference type="Proteomes" id="UP000011713">
    <property type="component" value="Unassembled WGS sequence"/>
</dbReference>
<dbReference type="InParanoid" id="M4BIJ2"/>
<evidence type="ECO:0000313" key="1">
    <source>
        <dbReference type="EnsemblProtists" id="HpaP806218"/>
    </source>
</evidence>
<dbReference type="AlphaFoldDB" id="M4BIJ2"/>
<evidence type="ECO:0000313" key="2">
    <source>
        <dbReference type="Proteomes" id="UP000011713"/>
    </source>
</evidence>